<dbReference type="PROSITE" id="PS50071">
    <property type="entry name" value="HOMEOBOX_2"/>
    <property type="match status" value="1"/>
</dbReference>
<keyword evidence="5" id="KW-0805">Transcription regulation</keyword>
<name>E2BP72_HARSA</name>
<dbReference type="InterPro" id="IPR009057">
    <property type="entry name" value="Homeodomain-like_sf"/>
</dbReference>
<evidence type="ECO:0000256" key="5">
    <source>
        <dbReference type="ARBA" id="ARBA00023015"/>
    </source>
</evidence>
<dbReference type="GO" id="GO:0003677">
    <property type="term" value="F:DNA binding"/>
    <property type="evidence" value="ECO:0007669"/>
    <property type="project" value="UniProtKB-UniRule"/>
</dbReference>
<dbReference type="InterPro" id="IPR001356">
    <property type="entry name" value="HD"/>
</dbReference>
<dbReference type="Proteomes" id="UP000008237">
    <property type="component" value="Unassembled WGS sequence"/>
</dbReference>
<keyword evidence="3" id="KW-0217">Developmental protein</keyword>
<dbReference type="SMART" id="SM00389">
    <property type="entry name" value="HOX"/>
    <property type="match status" value="1"/>
</dbReference>
<evidence type="ECO:0000256" key="1">
    <source>
        <dbReference type="ARBA" id="ARBA00004123"/>
    </source>
</evidence>
<evidence type="ECO:0000256" key="7">
    <source>
        <dbReference type="ARBA" id="ARBA00023163"/>
    </source>
</evidence>
<reference evidence="12 13" key="1">
    <citation type="journal article" date="2010" name="Science">
        <title>Genomic comparison of the ants Camponotus floridanus and Harpegnathos saltator.</title>
        <authorList>
            <person name="Bonasio R."/>
            <person name="Zhang G."/>
            <person name="Ye C."/>
            <person name="Mutti N.S."/>
            <person name="Fang X."/>
            <person name="Qin N."/>
            <person name="Donahue G."/>
            <person name="Yang P."/>
            <person name="Li Q."/>
            <person name="Li C."/>
            <person name="Zhang P."/>
            <person name="Huang Z."/>
            <person name="Berger S.L."/>
            <person name="Reinberg D."/>
            <person name="Wang J."/>
            <person name="Liebig J."/>
        </authorList>
    </citation>
    <scope>NUCLEOTIDE SEQUENCE [LARGE SCALE GENOMIC DNA]</scope>
    <source>
        <strain evidence="12 13">R22 G/1</strain>
    </source>
</reference>
<keyword evidence="8 9" id="KW-0539">Nucleus</keyword>
<evidence type="ECO:0000256" key="10">
    <source>
        <dbReference type="RuleBase" id="RU000682"/>
    </source>
</evidence>
<keyword evidence="7" id="KW-0804">Transcription</keyword>
<protein>
    <recommendedName>
        <fullName evidence="2">Homeodomain-only protein</fullName>
    </recommendedName>
</protein>
<comment type="subcellular location">
    <subcellularLocation>
        <location evidence="1 9 10">Nucleus</location>
    </subcellularLocation>
</comment>
<keyword evidence="6 9" id="KW-0371">Homeobox</keyword>
<organism evidence="13">
    <name type="scientific">Harpegnathos saltator</name>
    <name type="common">Jerdon's jumping ant</name>
    <dbReference type="NCBI Taxonomy" id="610380"/>
    <lineage>
        <taxon>Eukaryota</taxon>
        <taxon>Metazoa</taxon>
        <taxon>Ecdysozoa</taxon>
        <taxon>Arthropoda</taxon>
        <taxon>Hexapoda</taxon>
        <taxon>Insecta</taxon>
        <taxon>Pterygota</taxon>
        <taxon>Neoptera</taxon>
        <taxon>Endopterygota</taxon>
        <taxon>Hymenoptera</taxon>
        <taxon>Apocrita</taxon>
        <taxon>Aculeata</taxon>
        <taxon>Formicoidea</taxon>
        <taxon>Formicidae</taxon>
        <taxon>Ponerinae</taxon>
        <taxon>Ponerini</taxon>
        <taxon>Harpegnathos</taxon>
    </lineage>
</organism>
<dbReference type="OMA" id="YFYERKC"/>
<dbReference type="EMBL" id="GL449553">
    <property type="protein sequence ID" value="EFN82492.1"/>
    <property type="molecule type" value="Genomic_DNA"/>
</dbReference>
<evidence type="ECO:0000256" key="3">
    <source>
        <dbReference type="ARBA" id="ARBA00022473"/>
    </source>
</evidence>
<evidence type="ECO:0000313" key="12">
    <source>
        <dbReference type="EMBL" id="EFN82492.1"/>
    </source>
</evidence>
<dbReference type="Gene3D" id="1.10.10.60">
    <property type="entry name" value="Homeodomain-like"/>
    <property type="match status" value="1"/>
</dbReference>
<dbReference type="InterPro" id="IPR039162">
    <property type="entry name" value="HOPX"/>
</dbReference>
<evidence type="ECO:0000259" key="11">
    <source>
        <dbReference type="PROSITE" id="PS50071"/>
    </source>
</evidence>
<keyword evidence="13" id="KW-1185">Reference proteome</keyword>
<sequence>MLKSYPTRYPTREAGTRVIRLTVDQEAVLQEQFNRWPRAPHTADVVLLAAETGLSEADVEGWYAIRLAQWRKEQGLGGNLGLH</sequence>
<keyword evidence="4" id="KW-0678">Repressor</keyword>
<evidence type="ECO:0000256" key="6">
    <source>
        <dbReference type="ARBA" id="ARBA00023155"/>
    </source>
</evidence>
<dbReference type="PANTHER" id="PTHR21408:SF1">
    <property type="entry name" value="HOMEODOMAIN-ONLY PROTEIN"/>
    <property type="match status" value="1"/>
</dbReference>
<gene>
    <name evidence="12" type="ORF">EAI_00197</name>
</gene>
<dbReference type="SUPFAM" id="SSF46689">
    <property type="entry name" value="Homeodomain-like"/>
    <property type="match status" value="1"/>
</dbReference>
<dbReference type="GO" id="GO:0006357">
    <property type="term" value="P:regulation of transcription by RNA polymerase II"/>
    <property type="evidence" value="ECO:0007669"/>
    <property type="project" value="TreeGrafter"/>
</dbReference>
<keyword evidence="9 10" id="KW-0238">DNA-binding</keyword>
<evidence type="ECO:0000256" key="8">
    <source>
        <dbReference type="ARBA" id="ARBA00023242"/>
    </source>
</evidence>
<dbReference type="Pfam" id="PF00046">
    <property type="entry name" value="Homeodomain"/>
    <property type="match status" value="1"/>
</dbReference>
<evidence type="ECO:0000256" key="2">
    <source>
        <dbReference type="ARBA" id="ARBA00021327"/>
    </source>
</evidence>
<evidence type="ECO:0000256" key="9">
    <source>
        <dbReference type="PROSITE-ProRule" id="PRU00108"/>
    </source>
</evidence>
<dbReference type="InParanoid" id="E2BP72"/>
<feature type="domain" description="Homeobox" evidence="11">
    <location>
        <begin position="12"/>
        <end position="73"/>
    </location>
</feature>
<dbReference type="GO" id="GO:0030154">
    <property type="term" value="P:cell differentiation"/>
    <property type="evidence" value="ECO:0007669"/>
    <property type="project" value="InterPro"/>
</dbReference>
<dbReference type="AlphaFoldDB" id="E2BP72"/>
<dbReference type="CDD" id="cd00086">
    <property type="entry name" value="homeodomain"/>
    <property type="match status" value="1"/>
</dbReference>
<dbReference type="GO" id="GO:0005634">
    <property type="term" value="C:nucleus"/>
    <property type="evidence" value="ECO:0007669"/>
    <property type="project" value="UniProtKB-SubCell"/>
</dbReference>
<accession>E2BP72</accession>
<proteinExistence type="predicted"/>
<evidence type="ECO:0000313" key="13">
    <source>
        <dbReference type="Proteomes" id="UP000008237"/>
    </source>
</evidence>
<evidence type="ECO:0000256" key="4">
    <source>
        <dbReference type="ARBA" id="ARBA00022491"/>
    </source>
</evidence>
<dbReference type="OrthoDB" id="6159439at2759"/>
<feature type="DNA-binding region" description="Homeobox" evidence="9">
    <location>
        <begin position="14"/>
        <end position="74"/>
    </location>
</feature>
<dbReference type="PANTHER" id="PTHR21408">
    <property type="entry name" value="HOMEODOMAIN-ONLY PROTEIN"/>
    <property type="match status" value="1"/>
</dbReference>